<name>A0A4V6DFN9_9PEZI</name>
<comment type="caution">
    <text evidence="7">The sequence shown here is derived from an EMBL/GenBank/DDBJ whole genome shotgun (WGS) entry which is preliminary data.</text>
</comment>
<dbReference type="CDD" id="cd12148">
    <property type="entry name" value="fungal_TF_MHR"/>
    <property type="match status" value="1"/>
</dbReference>
<feature type="compositionally biased region" description="Polar residues" evidence="5">
    <location>
        <begin position="1"/>
        <end position="22"/>
    </location>
</feature>
<evidence type="ECO:0000256" key="3">
    <source>
        <dbReference type="ARBA" id="ARBA00023125"/>
    </source>
</evidence>
<dbReference type="EMBL" id="PJEX01000558">
    <property type="protein sequence ID" value="TKW49366.1"/>
    <property type="molecule type" value="Genomic_DNA"/>
</dbReference>
<dbReference type="AlphaFoldDB" id="A0A4V6DFN9"/>
<dbReference type="Pfam" id="PF00172">
    <property type="entry name" value="Zn_clus"/>
    <property type="match status" value="1"/>
</dbReference>
<sequence>MQAPESQLASDSSGTPKSSTTDCFHRPRHLQVRCSRLMPVCERCRAHNTECVYPQRVKRNVARTLTGRLSTTDDAMSTILERLQRVEQHYTTISAPSRSLSLGLSEDRAPDEPSAPPPAPPLVPPPRHASIPSSIPNSIPNSISNGIPSTFPSPAASSAAVGLPTSPWTPSLAATPPCAAPELLLDVAAILKDAIDQVQRLQLQAISAAVITQNIRIPPELAKTWIKNYFAHMHVDMFLSLVNPKLIEMIPDLLEMPQVHLEPAILVVYYGILYHGCALRLTSEEAADEAGDEGQKYCQMLYVCCLRSLPLWQREATGTTTDLIAALFMCRTAAECFDEELSWKMYTRSCEYAQTLNLHNLDAHGPGSGSGSGSGSPDHLDEAQLDADRKGFWELIQIDFFFRLLFNRPPAITDSMSTWKVNLPWLSGSAPTDLDAVPAATFLIGSRLTFILSQFYQELEKPESDEATVRLKTEEYCRDIGRLFAEYQLDDWIQRSLASGSKVDSWLLGDIALTGYTYILFMLRTLAVVRVRSTSSPRPVSCDTDVPASPAAVDAARGILRLVSAAMERNPYPETMRVLMGMFRAHVSCACLFSSVLRSADVRGRAADVRLLERLAEAMETAARGEREFAPLLKAVRSLGMEVKRRTEEASTPMA</sequence>
<organism evidence="7 8">
    <name type="scientific">Colletotrichum tanaceti</name>
    <dbReference type="NCBI Taxonomy" id="1306861"/>
    <lineage>
        <taxon>Eukaryota</taxon>
        <taxon>Fungi</taxon>
        <taxon>Dikarya</taxon>
        <taxon>Ascomycota</taxon>
        <taxon>Pezizomycotina</taxon>
        <taxon>Sordariomycetes</taxon>
        <taxon>Hypocreomycetidae</taxon>
        <taxon>Glomerellales</taxon>
        <taxon>Glomerellaceae</taxon>
        <taxon>Colletotrichum</taxon>
        <taxon>Colletotrichum destructivum species complex</taxon>
    </lineage>
</organism>
<dbReference type="GO" id="GO:0005634">
    <property type="term" value="C:nucleus"/>
    <property type="evidence" value="ECO:0007669"/>
    <property type="project" value="UniProtKB-SubCell"/>
</dbReference>
<keyword evidence="8" id="KW-1185">Reference proteome</keyword>
<dbReference type="Gene3D" id="4.10.240.10">
    <property type="entry name" value="Zn(2)-C6 fungal-type DNA-binding domain"/>
    <property type="match status" value="1"/>
</dbReference>
<comment type="subcellular location">
    <subcellularLocation>
        <location evidence="1">Nucleus</location>
    </subcellularLocation>
</comment>
<dbReference type="InterPro" id="IPR036864">
    <property type="entry name" value="Zn2-C6_fun-type_DNA-bd_sf"/>
</dbReference>
<evidence type="ECO:0000256" key="1">
    <source>
        <dbReference type="ARBA" id="ARBA00004123"/>
    </source>
</evidence>
<dbReference type="GO" id="GO:0003677">
    <property type="term" value="F:DNA binding"/>
    <property type="evidence" value="ECO:0007669"/>
    <property type="project" value="UniProtKB-KW"/>
</dbReference>
<dbReference type="PANTHER" id="PTHR46910">
    <property type="entry name" value="TRANSCRIPTION FACTOR PDR1"/>
    <property type="match status" value="1"/>
</dbReference>
<protein>
    <recommendedName>
        <fullName evidence="6">Zn(2)-C6 fungal-type domain-containing protein</fullName>
    </recommendedName>
</protein>
<gene>
    <name evidence="7" type="ORF">CTA1_12961</name>
</gene>
<reference evidence="7 8" key="1">
    <citation type="journal article" date="2019" name="PLoS ONE">
        <title>Comparative genome analysis indicates high evolutionary potential of pathogenicity genes in Colletotrichum tanaceti.</title>
        <authorList>
            <person name="Lelwala R.V."/>
            <person name="Korhonen P.K."/>
            <person name="Young N.D."/>
            <person name="Scott J.B."/>
            <person name="Ades P.A."/>
            <person name="Gasser R.B."/>
            <person name="Taylor P.W.J."/>
        </authorList>
    </citation>
    <scope>NUCLEOTIDE SEQUENCE [LARGE SCALE GENOMIC DNA]</scope>
    <source>
        <strain evidence="7">BRIP57314</strain>
    </source>
</reference>
<feature type="region of interest" description="Disordered" evidence="5">
    <location>
        <begin position="1"/>
        <end position="23"/>
    </location>
</feature>
<feature type="domain" description="Zn(2)-C6 fungal-type" evidence="6">
    <location>
        <begin position="29"/>
        <end position="59"/>
    </location>
</feature>
<evidence type="ECO:0000256" key="5">
    <source>
        <dbReference type="SAM" id="MobiDB-lite"/>
    </source>
</evidence>
<dbReference type="InterPro" id="IPR050987">
    <property type="entry name" value="AtrR-like"/>
</dbReference>
<dbReference type="CDD" id="cd00067">
    <property type="entry name" value="GAL4"/>
    <property type="match status" value="1"/>
</dbReference>
<evidence type="ECO:0000313" key="8">
    <source>
        <dbReference type="Proteomes" id="UP000310108"/>
    </source>
</evidence>
<keyword evidence="3" id="KW-0238">DNA-binding</keyword>
<dbReference type="InterPro" id="IPR001138">
    <property type="entry name" value="Zn2Cys6_DnaBD"/>
</dbReference>
<evidence type="ECO:0000313" key="7">
    <source>
        <dbReference type="EMBL" id="TKW49366.1"/>
    </source>
</evidence>
<dbReference type="GO" id="GO:0008270">
    <property type="term" value="F:zinc ion binding"/>
    <property type="evidence" value="ECO:0007669"/>
    <property type="project" value="InterPro"/>
</dbReference>
<keyword evidence="4" id="KW-0539">Nucleus</keyword>
<evidence type="ECO:0000256" key="2">
    <source>
        <dbReference type="ARBA" id="ARBA00022723"/>
    </source>
</evidence>
<dbReference type="Proteomes" id="UP000310108">
    <property type="component" value="Unassembled WGS sequence"/>
</dbReference>
<evidence type="ECO:0000259" key="6">
    <source>
        <dbReference type="Pfam" id="PF00172"/>
    </source>
</evidence>
<evidence type="ECO:0000256" key="4">
    <source>
        <dbReference type="ARBA" id="ARBA00023242"/>
    </source>
</evidence>
<proteinExistence type="predicted"/>
<feature type="compositionally biased region" description="Pro residues" evidence="5">
    <location>
        <begin position="113"/>
        <end position="127"/>
    </location>
</feature>
<dbReference type="GO" id="GO:0000981">
    <property type="term" value="F:DNA-binding transcription factor activity, RNA polymerase II-specific"/>
    <property type="evidence" value="ECO:0007669"/>
    <property type="project" value="InterPro"/>
</dbReference>
<keyword evidence="2" id="KW-0479">Metal-binding</keyword>
<feature type="region of interest" description="Disordered" evidence="5">
    <location>
        <begin position="97"/>
        <end position="139"/>
    </location>
</feature>
<dbReference type="PANTHER" id="PTHR46910:SF3">
    <property type="entry name" value="HALOTOLERANCE PROTEIN 9-RELATED"/>
    <property type="match status" value="1"/>
</dbReference>
<feature type="compositionally biased region" description="Low complexity" evidence="5">
    <location>
        <begin position="128"/>
        <end position="139"/>
    </location>
</feature>
<accession>A0A4V6DFN9</accession>